<keyword evidence="5 8" id="KW-0326">Glycosidase</keyword>
<comment type="subcellular location">
    <subcellularLocation>
        <location evidence="8">Secreted</location>
        <location evidence="8">Cell wall</location>
    </subcellularLocation>
    <subcellularLocation>
        <location evidence="8">Secreted</location>
        <location evidence="8">Extracellular space</location>
        <location evidence="8">Apoplast</location>
    </subcellularLocation>
</comment>
<accession>A0A9Q0H6J1</accession>
<dbReference type="Pfam" id="PF00722">
    <property type="entry name" value="Glyco_hydro_16"/>
    <property type="match status" value="1"/>
</dbReference>
<dbReference type="GO" id="GO:0071555">
    <property type="term" value="P:cell wall organization"/>
    <property type="evidence" value="ECO:0007669"/>
    <property type="project" value="UniProtKB-KW"/>
</dbReference>
<name>A0A9Q0H6J1_9MAGN</name>
<keyword evidence="1 8" id="KW-0808">Transferase</keyword>
<keyword evidence="8" id="KW-0961">Cell wall biogenesis/degradation</keyword>
<keyword evidence="11" id="KW-1185">Reference proteome</keyword>
<sequence>MASSSSCTVSVMLVSALLLSFLMVASASNFYQDFDIIWGNNQTQILNNGELLTLSLDNSSGSGIQSKAAFLFGKIDMQIKLVTNNSSGTVTTYYLTSQGQYWDELDFEFLGNLSGQPYIVHTNVITQGKGNREEQFYLWFDPTADFHNYTFVWNPQYILFSVDGIPIRVFKNLESSGVPYPNKQFMKLCSTIWNGDVWATEGGRIKIDWSEAPFTASFRNFNTYPCVTSSGSSCSSNSPSSPSNNNTAWYSQDLDSTSQAKMKWVHDNYRIYNYCTDTKRFPNGFPAECTATNSS</sequence>
<feature type="signal peptide" evidence="8">
    <location>
        <begin position="1"/>
        <end position="27"/>
    </location>
</feature>
<comment type="caution">
    <text evidence="10">The sequence shown here is derived from an EMBL/GenBank/DDBJ whole genome shotgun (WGS) entry which is preliminary data.</text>
</comment>
<evidence type="ECO:0000313" key="11">
    <source>
        <dbReference type="Proteomes" id="UP001141806"/>
    </source>
</evidence>
<feature type="chain" id="PRO_5040538871" description="Xyloglucan endotransglucosylase/hydrolase" evidence="8">
    <location>
        <begin position="28"/>
        <end position="295"/>
    </location>
</feature>
<dbReference type="FunFam" id="2.60.120.200:FF:000025">
    <property type="entry name" value="Xyloglucan endotransglucosylase/hydrolase"/>
    <property type="match status" value="1"/>
</dbReference>
<dbReference type="OrthoDB" id="4781at2759"/>
<evidence type="ECO:0000256" key="6">
    <source>
        <dbReference type="PIRSR" id="PIRSR005604-1"/>
    </source>
</evidence>
<evidence type="ECO:0000256" key="2">
    <source>
        <dbReference type="ARBA" id="ARBA00022801"/>
    </source>
</evidence>
<keyword evidence="8" id="KW-0964">Secreted</keyword>
<keyword evidence="8" id="KW-0732">Signal</keyword>
<keyword evidence="4" id="KW-0325">Glycoprotein</keyword>
<dbReference type="PROSITE" id="PS51762">
    <property type="entry name" value="GH16_2"/>
    <property type="match status" value="1"/>
</dbReference>
<dbReference type="Pfam" id="PF06955">
    <property type="entry name" value="XET_C"/>
    <property type="match status" value="1"/>
</dbReference>
<comment type="similarity">
    <text evidence="8">Belongs to the glycosyl hydrolase 16 family.</text>
</comment>
<evidence type="ECO:0000259" key="9">
    <source>
        <dbReference type="PROSITE" id="PS51762"/>
    </source>
</evidence>
<feature type="active site" description="Nucleophile" evidence="6">
    <location>
        <position position="104"/>
    </location>
</feature>
<evidence type="ECO:0000256" key="3">
    <source>
        <dbReference type="ARBA" id="ARBA00023157"/>
    </source>
</evidence>
<dbReference type="InterPro" id="IPR044791">
    <property type="entry name" value="Beta-glucanase/XTH"/>
</dbReference>
<dbReference type="InterPro" id="IPR013320">
    <property type="entry name" value="ConA-like_dom_sf"/>
</dbReference>
<dbReference type="Gene3D" id="2.60.120.200">
    <property type="match status" value="1"/>
</dbReference>
<dbReference type="EMBL" id="JAMYWD010000010">
    <property type="protein sequence ID" value="KAJ4959243.1"/>
    <property type="molecule type" value="Genomic_DNA"/>
</dbReference>
<dbReference type="GO" id="GO:0016762">
    <property type="term" value="F:xyloglucan:xyloglucosyl transferase activity"/>
    <property type="evidence" value="ECO:0007669"/>
    <property type="project" value="UniProtKB-EC"/>
</dbReference>
<evidence type="ECO:0000256" key="8">
    <source>
        <dbReference type="RuleBase" id="RU361120"/>
    </source>
</evidence>
<dbReference type="GO" id="GO:0042546">
    <property type="term" value="P:cell wall biogenesis"/>
    <property type="evidence" value="ECO:0007669"/>
    <property type="project" value="InterPro"/>
</dbReference>
<organism evidence="10 11">
    <name type="scientific">Protea cynaroides</name>
    <dbReference type="NCBI Taxonomy" id="273540"/>
    <lineage>
        <taxon>Eukaryota</taxon>
        <taxon>Viridiplantae</taxon>
        <taxon>Streptophyta</taxon>
        <taxon>Embryophyta</taxon>
        <taxon>Tracheophyta</taxon>
        <taxon>Spermatophyta</taxon>
        <taxon>Magnoliopsida</taxon>
        <taxon>Proteales</taxon>
        <taxon>Proteaceae</taxon>
        <taxon>Protea</taxon>
    </lineage>
</organism>
<dbReference type="InterPro" id="IPR016455">
    <property type="entry name" value="XTH"/>
</dbReference>
<dbReference type="GO" id="GO:0048046">
    <property type="term" value="C:apoplast"/>
    <property type="evidence" value="ECO:0007669"/>
    <property type="project" value="UniProtKB-SubCell"/>
</dbReference>
<feature type="glycosylation site" description="N-linked (GlcNAc...) asparagine" evidence="7">
    <location>
        <position position="112"/>
    </location>
</feature>
<evidence type="ECO:0000256" key="1">
    <source>
        <dbReference type="ARBA" id="ARBA00022679"/>
    </source>
</evidence>
<evidence type="ECO:0000256" key="4">
    <source>
        <dbReference type="ARBA" id="ARBA00023180"/>
    </source>
</evidence>
<feature type="active site" description="Proton donor" evidence="6">
    <location>
        <position position="108"/>
    </location>
</feature>
<dbReference type="CDD" id="cd02176">
    <property type="entry name" value="GH16_XET"/>
    <property type="match status" value="1"/>
</dbReference>
<keyword evidence="3" id="KW-1015">Disulfide bond</keyword>
<comment type="function">
    <text evidence="8">Catalyzes xyloglucan endohydrolysis (XEH) and/or endotransglycosylation (XET). Cleaves and religates xyloglucan polymers, an essential constituent of the primary cell wall, and thereby participates in cell wall construction of growing tissues.</text>
</comment>
<evidence type="ECO:0000313" key="10">
    <source>
        <dbReference type="EMBL" id="KAJ4959243.1"/>
    </source>
</evidence>
<dbReference type="SUPFAM" id="SSF49899">
    <property type="entry name" value="Concanavalin A-like lectins/glucanases"/>
    <property type="match status" value="1"/>
</dbReference>
<evidence type="ECO:0000256" key="5">
    <source>
        <dbReference type="ARBA" id="ARBA00023295"/>
    </source>
</evidence>
<keyword evidence="2 8" id="KW-0378">Hydrolase</keyword>
<dbReference type="PANTHER" id="PTHR31062">
    <property type="entry name" value="XYLOGLUCAN ENDOTRANSGLUCOSYLASE/HYDROLASE PROTEIN 8-RELATED"/>
    <property type="match status" value="1"/>
</dbReference>
<evidence type="ECO:0000256" key="7">
    <source>
        <dbReference type="PIRSR" id="PIRSR005604-2"/>
    </source>
</evidence>
<gene>
    <name evidence="10" type="ORF">NE237_026354</name>
</gene>
<dbReference type="EC" id="2.4.1.207" evidence="8"/>
<keyword evidence="8" id="KW-0134">Cell wall</keyword>
<feature type="domain" description="GH16" evidence="9">
    <location>
        <begin position="24"/>
        <end position="218"/>
    </location>
</feature>
<dbReference type="PROSITE" id="PS01034">
    <property type="entry name" value="GH16_1"/>
    <property type="match status" value="1"/>
</dbReference>
<reference evidence="10" key="1">
    <citation type="journal article" date="2023" name="Plant J.">
        <title>The genome of the king protea, Protea cynaroides.</title>
        <authorList>
            <person name="Chang J."/>
            <person name="Duong T.A."/>
            <person name="Schoeman C."/>
            <person name="Ma X."/>
            <person name="Roodt D."/>
            <person name="Barker N."/>
            <person name="Li Z."/>
            <person name="Van de Peer Y."/>
            <person name="Mizrachi E."/>
        </authorList>
    </citation>
    <scope>NUCLEOTIDE SEQUENCE</scope>
    <source>
        <tissue evidence="10">Young leaves</tissue>
    </source>
</reference>
<comment type="PTM">
    <text evidence="8">Contains at least one intrachain disulfide bond essential for its enzymatic activity.</text>
</comment>
<proteinExistence type="inferred from homology"/>
<dbReference type="InterPro" id="IPR008263">
    <property type="entry name" value="GH16_AS"/>
</dbReference>
<keyword evidence="8" id="KW-0052">Apoplast</keyword>
<dbReference type="PIRSF" id="PIRSF005604">
    <property type="entry name" value="XET"/>
    <property type="match status" value="1"/>
</dbReference>
<dbReference type="InterPro" id="IPR010713">
    <property type="entry name" value="XET_C"/>
</dbReference>
<dbReference type="Proteomes" id="UP001141806">
    <property type="component" value="Unassembled WGS sequence"/>
</dbReference>
<dbReference type="InterPro" id="IPR000757">
    <property type="entry name" value="Beta-glucanase-like"/>
</dbReference>
<dbReference type="AlphaFoldDB" id="A0A9Q0H6J1"/>
<dbReference type="GO" id="GO:0010411">
    <property type="term" value="P:xyloglucan metabolic process"/>
    <property type="evidence" value="ECO:0007669"/>
    <property type="project" value="InterPro"/>
</dbReference>
<protein>
    <recommendedName>
        <fullName evidence="8">Xyloglucan endotransglucosylase/hydrolase</fullName>
        <ecNumber evidence="8">2.4.1.207</ecNumber>
    </recommendedName>
</protein>
<dbReference type="GO" id="GO:0004553">
    <property type="term" value="F:hydrolase activity, hydrolyzing O-glycosyl compounds"/>
    <property type="evidence" value="ECO:0007669"/>
    <property type="project" value="InterPro"/>
</dbReference>